<evidence type="ECO:0000256" key="1">
    <source>
        <dbReference type="SAM" id="MobiDB-lite"/>
    </source>
</evidence>
<feature type="region of interest" description="Disordered" evidence="1">
    <location>
        <begin position="71"/>
        <end position="90"/>
    </location>
</feature>
<protein>
    <submittedName>
        <fullName evidence="2">Uncharacterized protein</fullName>
    </submittedName>
</protein>
<sequence length="90" mass="9887">MSPTTRASSPPPCSHVRARHGIAAQERHGNGLTTTRPSRLYHQLDPPRTSSPAAAAGRSTVELCSVFPSHMKPMMKPHQDKDDFDGHSRF</sequence>
<name>A0A0A9H9W9_ARUDO</name>
<dbReference type="AlphaFoldDB" id="A0A0A9H9W9"/>
<proteinExistence type="predicted"/>
<organism evidence="2">
    <name type="scientific">Arundo donax</name>
    <name type="common">Giant reed</name>
    <name type="synonym">Donax arundinaceus</name>
    <dbReference type="NCBI Taxonomy" id="35708"/>
    <lineage>
        <taxon>Eukaryota</taxon>
        <taxon>Viridiplantae</taxon>
        <taxon>Streptophyta</taxon>
        <taxon>Embryophyta</taxon>
        <taxon>Tracheophyta</taxon>
        <taxon>Spermatophyta</taxon>
        <taxon>Magnoliopsida</taxon>
        <taxon>Liliopsida</taxon>
        <taxon>Poales</taxon>
        <taxon>Poaceae</taxon>
        <taxon>PACMAD clade</taxon>
        <taxon>Arundinoideae</taxon>
        <taxon>Arundineae</taxon>
        <taxon>Arundo</taxon>
    </lineage>
</organism>
<dbReference type="EMBL" id="GBRH01166285">
    <property type="protein sequence ID" value="JAE31611.1"/>
    <property type="molecule type" value="Transcribed_RNA"/>
</dbReference>
<reference evidence="2" key="1">
    <citation type="submission" date="2014-09" db="EMBL/GenBank/DDBJ databases">
        <authorList>
            <person name="Magalhaes I.L.F."/>
            <person name="Oliveira U."/>
            <person name="Santos F.R."/>
            <person name="Vidigal T.H.D.A."/>
            <person name="Brescovit A.D."/>
            <person name="Santos A.J."/>
        </authorList>
    </citation>
    <scope>NUCLEOTIDE SEQUENCE</scope>
    <source>
        <tissue evidence="2">Shoot tissue taken approximately 20 cm above the soil surface</tissue>
    </source>
</reference>
<feature type="region of interest" description="Disordered" evidence="1">
    <location>
        <begin position="1"/>
        <end position="58"/>
    </location>
</feature>
<accession>A0A0A9H9W9</accession>
<evidence type="ECO:0000313" key="2">
    <source>
        <dbReference type="EMBL" id="JAE31611.1"/>
    </source>
</evidence>
<reference evidence="2" key="2">
    <citation type="journal article" date="2015" name="Data Brief">
        <title>Shoot transcriptome of the giant reed, Arundo donax.</title>
        <authorList>
            <person name="Barrero R.A."/>
            <person name="Guerrero F.D."/>
            <person name="Moolhuijzen P."/>
            <person name="Goolsby J.A."/>
            <person name="Tidwell J."/>
            <person name="Bellgard S.E."/>
            <person name="Bellgard M.I."/>
        </authorList>
    </citation>
    <scope>NUCLEOTIDE SEQUENCE</scope>
    <source>
        <tissue evidence="2">Shoot tissue taken approximately 20 cm above the soil surface</tissue>
    </source>
</reference>
<feature type="compositionally biased region" description="Basic and acidic residues" evidence="1">
    <location>
        <begin position="77"/>
        <end position="90"/>
    </location>
</feature>